<evidence type="ECO:0000313" key="1">
    <source>
        <dbReference type="EMBL" id="KAK5923215.1"/>
    </source>
</evidence>
<protein>
    <submittedName>
        <fullName evidence="1">Uncharacterized protein</fullName>
    </submittedName>
</protein>
<evidence type="ECO:0000313" key="2">
    <source>
        <dbReference type="Proteomes" id="UP001331515"/>
    </source>
</evidence>
<accession>A0AAN8DJU9</accession>
<reference evidence="1 2" key="1">
    <citation type="journal article" date="2023" name="Mol. Biol. Evol.">
        <title>Genomics of Secondarily Temperate Adaptation in the Only Non-Antarctic Icefish.</title>
        <authorList>
            <person name="Rivera-Colon A.G."/>
            <person name="Rayamajhi N."/>
            <person name="Minhas B.F."/>
            <person name="Madrigal G."/>
            <person name="Bilyk K.T."/>
            <person name="Yoon V."/>
            <person name="Hune M."/>
            <person name="Gregory S."/>
            <person name="Cheng C.H.C."/>
            <person name="Catchen J.M."/>
        </authorList>
    </citation>
    <scope>NUCLEOTIDE SEQUENCE [LARGE SCALE GENOMIC DNA]</scope>
    <source>
        <tissue evidence="1">White muscle</tissue>
    </source>
</reference>
<comment type="caution">
    <text evidence="1">The sequence shown here is derived from an EMBL/GenBank/DDBJ whole genome shotgun (WGS) entry which is preliminary data.</text>
</comment>
<name>A0AAN8DJU9_CHAGU</name>
<keyword evidence="2" id="KW-1185">Reference proteome</keyword>
<dbReference type="EMBL" id="JAURVH010001521">
    <property type="protein sequence ID" value="KAK5923215.1"/>
    <property type="molecule type" value="Genomic_DNA"/>
</dbReference>
<dbReference type="Proteomes" id="UP001331515">
    <property type="component" value="Unassembled WGS sequence"/>
</dbReference>
<organism evidence="1 2">
    <name type="scientific">Champsocephalus gunnari</name>
    <name type="common">Mackerel icefish</name>
    <dbReference type="NCBI Taxonomy" id="52237"/>
    <lineage>
        <taxon>Eukaryota</taxon>
        <taxon>Metazoa</taxon>
        <taxon>Chordata</taxon>
        <taxon>Craniata</taxon>
        <taxon>Vertebrata</taxon>
        <taxon>Euteleostomi</taxon>
        <taxon>Actinopterygii</taxon>
        <taxon>Neopterygii</taxon>
        <taxon>Teleostei</taxon>
        <taxon>Neoteleostei</taxon>
        <taxon>Acanthomorphata</taxon>
        <taxon>Eupercaria</taxon>
        <taxon>Perciformes</taxon>
        <taxon>Notothenioidei</taxon>
        <taxon>Channichthyidae</taxon>
        <taxon>Champsocephalus</taxon>
    </lineage>
</organism>
<proteinExistence type="predicted"/>
<dbReference type="AlphaFoldDB" id="A0AAN8DJU9"/>
<sequence>MSLLVQTRRQVRLLFQQQLSYWAVCTSDPWVVFTLTQGYEPQFRPLAFGRAKMAVVSNPAEALALAQELSVLLSKDAIEPVDPLLSPGGSTRRTFS</sequence>
<gene>
    <name evidence="1" type="ORF">CgunFtcFv8_000207</name>
</gene>